<reference evidence="2 3" key="1">
    <citation type="submission" date="2022-10" db="EMBL/GenBank/DDBJ databases">
        <title>Luteolibacter flavescens strain MCCC 1K03193, whole genome shotgun sequencing project.</title>
        <authorList>
            <person name="Zhao G."/>
            <person name="Shen L."/>
        </authorList>
    </citation>
    <scope>NUCLEOTIDE SEQUENCE [LARGE SCALE GENOMIC DNA]</scope>
    <source>
        <strain evidence="2 3">MCCC 1K03193</strain>
    </source>
</reference>
<keyword evidence="1" id="KW-1133">Transmembrane helix</keyword>
<feature type="transmembrane region" description="Helical" evidence="1">
    <location>
        <begin position="30"/>
        <end position="52"/>
    </location>
</feature>
<organism evidence="2 3">
    <name type="scientific">Luteolibacter flavescens</name>
    <dbReference type="NCBI Taxonomy" id="1859460"/>
    <lineage>
        <taxon>Bacteria</taxon>
        <taxon>Pseudomonadati</taxon>
        <taxon>Verrucomicrobiota</taxon>
        <taxon>Verrucomicrobiia</taxon>
        <taxon>Verrucomicrobiales</taxon>
        <taxon>Verrucomicrobiaceae</taxon>
        <taxon>Luteolibacter</taxon>
    </lineage>
</organism>
<gene>
    <name evidence="2" type="ORF">OKA04_17970</name>
</gene>
<keyword evidence="1" id="KW-0812">Transmembrane</keyword>
<accession>A0ABT3FSR5</accession>
<comment type="caution">
    <text evidence="2">The sequence shown here is derived from an EMBL/GenBank/DDBJ whole genome shotgun (WGS) entry which is preliminary data.</text>
</comment>
<protein>
    <submittedName>
        <fullName evidence="2">Uncharacterized protein</fullName>
    </submittedName>
</protein>
<sequence>MNLLPIETYLLLIVIIPVGVCLAKWRHSLSWWSATAACAAISWVYFNLWMAVLDPPDNGFANAVYFVTGWAWLLLPFALVAPIFRLIESRCPGEATCRMVSIGYRLCLMLTGAIVIWNLIGNMGKERAIVEARRELREHGYEPVGEEVPHREFGGWIIRYPDSDFGEIRLTRNGRMSWIGGQG</sequence>
<feature type="transmembrane region" description="Helical" evidence="1">
    <location>
        <begin position="64"/>
        <end position="87"/>
    </location>
</feature>
<proteinExistence type="predicted"/>
<evidence type="ECO:0000313" key="3">
    <source>
        <dbReference type="Proteomes" id="UP001207930"/>
    </source>
</evidence>
<evidence type="ECO:0000313" key="2">
    <source>
        <dbReference type="EMBL" id="MCW1886631.1"/>
    </source>
</evidence>
<name>A0ABT3FSR5_9BACT</name>
<keyword evidence="3" id="KW-1185">Reference proteome</keyword>
<evidence type="ECO:0000256" key="1">
    <source>
        <dbReference type="SAM" id="Phobius"/>
    </source>
</evidence>
<keyword evidence="1" id="KW-0472">Membrane</keyword>
<feature type="transmembrane region" description="Helical" evidence="1">
    <location>
        <begin position="6"/>
        <end position="23"/>
    </location>
</feature>
<dbReference type="Proteomes" id="UP001207930">
    <property type="component" value="Unassembled WGS sequence"/>
</dbReference>
<dbReference type="EMBL" id="JAPDDS010000011">
    <property type="protein sequence ID" value="MCW1886631.1"/>
    <property type="molecule type" value="Genomic_DNA"/>
</dbReference>
<dbReference type="RefSeq" id="WP_264502586.1">
    <property type="nucleotide sequence ID" value="NZ_JAPDDS010000011.1"/>
</dbReference>
<feature type="transmembrane region" description="Helical" evidence="1">
    <location>
        <begin position="99"/>
        <end position="120"/>
    </location>
</feature>